<feature type="transmembrane region" description="Helical" evidence="1">
    <location>
        <begin position="111"/>
        <end position="132"/>
    </location>
</feature>
<sequence length="294" mass="33902">MGGYLVCCLSLLGVLMFSGSMFFMDSLSMLWLSLELSSLSLIPAYFIVVRPMAVFSSLFCYFMISGVSSAMIIVGFMYDYLMIVSFCGVLLKLGVFPFMLWVYVVMSSSNWFVVWEYSTVLKCVVFVLPYVFGYELASSAGVSWLVCIMFLLLSLFFWVFTYSWKSCWCHMLLASTGLMIMTALCCVTSNLLFLFLVYLVWSSQVIVLFSFWGGSLGERDLVWWFFYCFLLVSHPMSFSVAYKLISVYCVSSFSIFVMSCWLLYSLSEQLFLIMWAINYKHPRSCFWFVWVVVG</sequence>
<feature type="transmembrane region" description="Helical" evidence="1">
    <location>
        <begin position="221"/>
        <end position="238"/>
    </location>
</feature>
<protein>
    <submittedName>
        <fullName evidence="2">NADH dehydrogenase subunit 2</fullName>
    </submittedName>
</protein>
<evidence type="ECO:0000256" key="1">
    <source>
        <dbReference type="SAM" id="Phobius"/>
    </source>
</evidence>
<name>A0A0E3U340_EUTPN</name>
<evidence type="ECO:0000313" key="2">
    <source>
        <dbReference type="EMBL" id="AKC58420.1"/>
    </source>
</evidence>
<organism evidence="2">
    <name type="scientific">Eurytrema pancreaticum</name>
    <name type="common">Pancreas fluke</name>
    <dbReference type="NCBI Taxonomy" id="374591"/>
    <lineage>
        <taxon>Eukaryota</taxon>
        <taxon>Metazoa</taxon>
        <taxon>Spiralia</taxon>
        <taxon>Lophotrochozoa</taxon>
        <taxon>Platyhelminthes</taxon>
        <taxon>Trematoda</taxon>
        <taxon>Digenea</taxon>
        <taxon>Plagiorchiida</taxon>
        <taxon>Xiphidiata</taxon>
        <taxon>Gorgoderoidea</taxon>
        <taxon>Dicrocoeliidae</taxon>
        <taxon>Eurytrema</taxon>
    </lineage>
</organism>
<feature type="transmembrane region" description="Helical" evidence="1">
    <location>
        <begin position="172"/>
        <end position="201"/>
    </location>
</feature>
<keyword evidence="1" id="KW-0812">Transmembrane</keyword>
<dbReference type="AlphaFoldDB" id="A0A0E3U340"/>
<accession>A0A0E3U340</accession>
<feature type="transmembrane region" description="Helical" evidence="1">
    <location>
        <begin position="80"/>
        <end position="104"/>
    </location>
</feature>
<feature type="transmembrane region" description="Helical" evidence="1">
    <location>
        <begin position="138"/>
        <end position="160"/>
    </location>
</feature>
<reference evidence="2" key="1">
    <citation type="journal article" date="2016" name="Gene">
        <title>Sequencing and characterization of the complete mitochondrial genome from the pancreatic fluke Eurytrema pancreaticum (Trematoda: Dicrocoeliidae).</title>
        <authorList>
            <person name="Chang Q.C."/>
            <person name="Liu G.H."/>
            <person name="Gao J.F."/>
            <person name="Zheng X."/>
            <person name="Zhang Y."/>
            <person name="Duan H."/>
            <person name="Yue D.M."/>
            <person name="Fu X."/>
            <person name="Su X."/>
            <person name="Gao Y."/>
            <person name="Wang C.R."/>
        </authorList>
    </citation>
    <scope>NUCLEOTIDE SEQUENCE</scope>
    <source>
        <strain evidence="2">Heilongjiang</strain>
    </source>
</reference>
<feature type="transmembrane region" description="Helical" evidence="1">
    <location>
        <begin position="245"/>
        <end position="264"/>
    </location>
</feature>
<feature type="transmembrane region" description="Helical" evidence="1">
    <location>
        <begin position="55"/>
        <end position="74"/>
    </location>
</feature>
<keyword evidence="1" id="KW-0472">Membrane</keyword>
<geneLocation type="mitochondrion" evidence="2"/>
<gene>
    <name evidence="2" type="primary">nad2</name>
</gene>
<keyword evidence="1" id="KW-1133">Transmembrane helix</keyword>
<dbReference type="EMBL" id="KP241855">
    <property type="protein sequence ID" value="AKC58420.1"/>
    <property type="molecule type" value="Genomic_DNA"/>
</dbReference>
<feature type="transmembrane region" description="Helical" evidence="1">
    <location>
        <begin position="29"/>
        <end position="48"/>
    </location>
</feature>
<keyword evidence="2" id="KW-0496">Mitochondrion</keyword>
<proteinExistence type="predicted"/>